<dbReference type="Proteomes" id="UP001642464">
    <property type="component" value="Unassembled WGS sequence"/>
</dbReference>
<evidence type="ECO:0000259" key="3">
    <source>
        <dbReference type="PROSITE" id="PS50089"/>
    </source>
</evidence>
<evidence type="ECO:0000256" key="2">
    <source>
        <dbReference type="SAM" id="MobiDB-lite"/>
    </source>
</evidence>
<evidence type="ECO:0000256" key="1">
    <source>
        <dbReference type="PROSITE-ProRule" id="PRU00175"/>
    </source>
</evidence>
<keyword evidence="1" id="KW-0863">Zinc-finger</keyword>
<sequence length="2344" mass="256782">MLKATLLPSLLAARPGSTLLPRMKRPAAALGTAQHASGAASGVQKPTAVVTGAGSGIGRALSVLLASKGLHVLAVGRRPKALQETCELVTNVEAVPADVGTTEGRQLVAQRVAELCQGGTALSCVVHNAAVTGEVGSVAQVTEEDFSKTMAINVEGPLFLTRELLPLLLESKGRVLHISSGAAHRPLEGCLTYCTSKAALLQIMRCLDEELAPQGVRVGSAMPGVVDTPMQTHLRSQNFSGARFFRGLAPAEGAWDRPASPVRGGLDHPENVAAFMSWLLLEVPGQDFGGREWNIGDPETQRNCMIALSRRALAQELAIASPRDPPDGASLEATAAGEGHRGDGDAITFDSPPPFLVVSSAGCASVNGRYAHDGLGPAGKVKYKKVDGDPVIYFSRGQWRLNDEEGTDGWSYFCRAETDMPPLNDWESISVPRFPPAPCLSWGTARDLLEGDSVTIVKNDGDVDWSNCPEEDEPIRRLRFSAPWVVQVSRLRDGAWFYPTIFESKIAPLTALGFVELRGKKHVISDGAGSSSGEDAPPFLVVTGAGHPTVNGRYFRAGLHQRKPKYKQVGGNSIIFFESRLWRLNDEEDTNTRCYDGPEDDSPMPPLEWVQLGTSRYGAAPSLSLGTSHDLREGDSVLFGSHSEAADWSGCPLAPEQRLPFTPGQHGLVKRVHHDWLYVETDSVEKVAPLKTVKMVIFMERQHRISEGEVPQEIQLQLDATSSDANRLRGIYARQGEHNGKVMYQKVDGDATIFFDGQWKIGVRGVDDWIYCHPDDSLSYPPSGQWTGAEGSTDPVPTISTVPQAVLVANASASMNGRYARAEDFNGKPKFRQVGGSGVLHFDDGWKIKSAETSDDSYEHSEDSMVPPVGEWRTLMGGDSPRLSFLQIPSMSSAPRFFWVQSAGGVGESTNGCYVCLGSSNGKPKYWQMDGSGIIYFRGGHWKINYRNDQGGWYYQHPDGSVRVPPTEGWTTEGYTGDAEPAPSLHSQERYSAEGFQRAHPPFLVVTGAGHSAVNGRFAHVGFHERKPKYRQLGGDSIIFFEAGLWRLNDEENTRQRKYDGARGDTPLPPARWEQLGQRYGNAPSLSLGTSKDIQVGDSVVIVKDDADVDWSNCPEISASSRRLLFSPPWTLTVHRLQGDFFYPTNFPESFAPLAALGQVHLMGKPHRLLPPASATTSRSSTAAPASPAESSAERPEVTGGYDEDWALDPAEVDKLKCPICMLVARNAMAHDCGSVLFCEMCWVKCLAEDSKCPVCRKDGSSIAPAHFERRAILNLMVKCPNNCGESFNLCDKEKHLKDCSARFTLCPLCQEQVPTNELEAHYASNPGKHIMQIMTLLDEVTQLREEVKQLKEQQAVPRSLRPGWPGPTQRFMRAARSLRAQHVQGAGEVPQEILVQLSGESSSSNQLRGIYGNHGEHNDKVMYRKVDSTASIYFDGQWKIGLHGVDDWVYCHPDDSLPHPPLGEWTSVEGSTDPVPTICSVPQVLQVANASGSMNGRYARAEDFNGKPKFRQVGASGTLQFDDGWKIRREEFSEDSTSYYHPDHAALPPMGDWRTLIGGDFPSVSPVHVPISTASRFLWIQGAGGSGELTNGCYVHIGSSNDKPKYWQMDGAGIIYFAGRWKINHRDSEMGWYYQHPDSSASQPPLDGWSTEGYSGDAEPPPSLHSQHRYSVEGFQLAHPPFLVVKDAGHAPVNGRFAQVGLHEGKPKYQQVDGNSILFFESGLWRLNDEDTTGQRNYDAVEGDFPMPPSQWEHHIIFGTPPSLSWGTSRDVQEGDTVIFAQDDEDADWSNCPEESASGRRLHFSPSMRVTVHRLHGSWFYPTNHREKVAPLAAVGRVLLLGKAHRMMHGTGETPNLSSASPSSIREIPQEVLVQLAVPSPAPDAHRLHGTYRHHGEHNGKVMYQKVDGDATIYFDERWKIGVRGVDDWVYCHPDDSLPHPPLGEWTSVEGSTDPVPTICSVPQVLQVANATGSMNGRYARAEDFNGKPKFRQVGGSGTLHFDDGWKIKAAETSDGLYSHPDVLAVLPPSGEWTLSGSEVPIVLSPVHVPISTAPRFLWVQGAGGSGEATNGCYVHIGSSNGKPKYWQMEGKSIIFFRRQWKITDEDDERGWYYQHPDRSAQSPPTEGWTTEGYMGSAAPPSLHAQQRLSRENLPTTAAAAGVQRVSPQATTAAVSLETPEVTGGYDEDWADPAEVDKLKCPICMLVARNAMAHDCGSVLFCEMCWVKCLAEDSKCPVCRKDGSSIVPAHFERRAILNLMVKCPNNCGESFNLCDKEKHLKDCRALSTTCPLCNVQVPTNELEAHYASNPGKHILQIVALLDEVTQLREEVKQLKEQQGGPPQ</sequence>
<dbReference type="Gene3D" id="3.40.50.720">
    <property type="entry name" value="NAD(P)-binding Rossmann-like Domain"/>
    <property type="match status" value="1"/>
</dbReference>
<protein>
    <submittedName>
        <fullName evidence="4">Mitochondrial (Dicarbonyl reductase HEP27) (Protein D) (Short chain dehydrogenase/reductase family 25C member 1)</fullName>
    </submittedName>
</protein>
<dbReference type="Pfam" id="PF13920">
    <property type="entry name" value="zf-C3HC4_3"/>
    <property type="match status" value="2"/>
</dbReference>
<organism evidence="4 5">
    <name type="scientific">Durusdinium trenchii</name>
    <dbReference type="NCBI Taxonomy" id="1381693"/>
    <lineage>
        <taxon>Eukaryota</taxon>
        <taxon>Sar</taxon>
        <taxon>Alveolata</taxon>
        <taxon>Dinophyceae</taxon>
        <taxon>Suessiales</taxon>
        <taxon>Symbiodiniaceae</taxon>
        <taxon>Durusdinium</taxon>
    </lineage>
</organism>
<comment type="caution">
    <text evidence="4">The sequence shown here is derived from an EMBL/GenBank/DDBJ whole genome shotgun (WGS) entry which is preliminary data.</text>
</comment>
<dbReference type="InterPro" id="IPR013083">
    <property type="entry name" value="Znf_RING/FYVE/PHD"/>
</dbReference>
<feature type="region of interest" description="Disordered" evidence="2">
    <location>
        <begin position="1168"/>
        <end position="1204"/>
    </location>
</feature>
<feature type="domain" description="RING-type" evidence="3">
    <location>
        <begin position="2202"/>
        <end position="2241"/>
    </location>
</feature>
<reference evidence="4 5" key="1">
    <citation type="submission" date="2024-02" db="EMBL/GenBank/DDBJ databases">
        <authorList>
            <person name="Chen Y."/>
            <person name="Shah S."/>
            <person name="Dougan E. K."/>
            <person name="Thang M."/>
            <person name="Chan C."/>
        </authorList>
    </citation>
    <scope>NUCLEOTIDE SEQUENCE [LARGE SCALE GENOMIC DNA]</scope>
</reference>
<dbReference type="SUPFAM" id="SSF51735">
    <property type="entry name" value="NAD(P)-binding Rossmann-fold domains"/>
    <property type="match status" value="1"/>
</dbReference>
<feature type="region of interest" description="Disordered" evidence="2">
    <location>
        <begin position="2115"/>
        <end position="2149"/>
    </location>
</feature>
<evidence type="ECO:0000313" key="5">
    <source>
        <dbReference type="Proteomes" id="UP001642464"/>
    </source>
</evidence>
<keyword evidence="1" id="KW-0862">Zinc</keyword>
<dbReference type="CDD" id="cd05233">
    <property type="entry name" value="SDR_c"/>
    <property type="match status" value="1"/>
</dbReference>
<dbReference type="Gene3D" id="3.30.40.10">
    <property type="entry name" value="Zinc/RING finger domain, C3HC4 (zinc finger)"/>
    <property type="match status" value="4"/>
</dbReference>
<accession>A0ABP0I2K6</accession>
<feature type="compositionally biased region" description="Low complexity" evidence="2">
    <location>
        <begin position="1171"/>
        <end position="1191"/>
    </location>
</feature>
<dbReference type="PROSITE" id="PS50089">
    <property type="entry name" value="ZF_RING_2"/>
    <property type="match status" value="2"/>
</dbReference>
<dbReference type="InterPro" id="IPR002347">
    <property type="entry name" value="SDR_fam"/>
</dbReference>
<keyword evidence="1" id="KW-0479">Metal-binding</keyword>
<feature type="compositionally biased region" description="Polar residues" evidence="2">
    <location>
        <begin position="2121"/>
        <end position="2130"/>
    </location>
</feature>
<dbReference type="SMART" id="SM00184">
    <property type="entry name" value="RING"/>
    <property type="match status" value="2"/>
</dbReference>
<dbReference type="EMBL" id="CAXAMM010002603">
    <property type="protein sequence ID" value="CAK8996811.1"/>
    <property type="molecule type" value="Genomic_DNA"/>
</dbReference>
<dbReference type="SUPFAM" id="SSF49599">
    <property type="entry name" value="TRAF domain-like"/>
    <property type="match status" value="2"/>
</dbReference>
<name>A0ABP0I2K6_9DINO</name>
<evidence type="ECO:0000313" key="4">
    <source>
        <dbReference type="EMBL" id="CAK8996811.1"/>
    </source>
</evidence>
<dbReference type="PANTHER" id="PTHR43975:SF2">
    <property type="entry name" value="EG:BACR7A4.14 PROTEIN-RELATED"/>
    <property type="match status" value="1"/>
</dbReference>
<feature type="region of interest" description="Disordered" evidence="2">
    <location>
        <begin position="1644"/>
        <end position="1667"/>
    </location>
</feature>
<feature type="domain" description="RING-type" evidence="3">
    <location>
        <begin position="1218"/>
        <end position="1257"/>
    </location>
</feature>
<dbReference type="InterPro" id="IPR036291">
    <property type="entry name" value="NAD(P)-bd_dom_sf"/>
</dbReference>
<dbReference type="Pfam" id="PF00106">
    <property type="entry name" value="adh_short"/>
    <property type="match status" value="1"/>
</dbReference>
<dbReference type="PANTHER" id="PTHR43975">
    <property type="entry name" value="ZGC:101858"/>
    <property type="match status" value="1"/>
</dbReference>
<dbReference type="InterPro" id="IPR001841">
    <property type="entry name" value="Znf_RING"/>
</dbReference>
<proteinExistence type="predicted"/>
<dbReference type="PRINTS" id="PR00081">
    <property type="entry name" value="GDHRDH"/>
</dbReference>
<feature type="region of interest" description="Disordered" evidence="2">
    <location>
        <begin position="321"/>
        <end position="341"/>
    </location>
</feature>
<keyword evidence="5" id="KW-1185">Reference proteome</keyword>
<gene>
    <name evidence="4" type="ORF">SCF082_LOCUS4942</name>
</gene>
<dbReference type="SUPFAM" id="SSF57850">
    <property type="entry name" value="RING/U-box"/>
    <property type="match status" value="2"/>
</dbReference>